<dbReference type="GO" id="GO:0016740">
    <property type="term" value="F:transferase activity"/>
    <property type="evidence" value="ECO:0007669"/>
    <property type="project" value="UniProtKB-KW"/>
</dbReference>
<dbReference type="RefSeq" id="WP_075190733.1">
    <property type="nucleotide sequence ID" value="NZ_RBIM01000002.1"/>
</dbReference>
<dbReference type="PROSITE" id="PS50404">
    <property type="entry name" value="GST_NTER"/>
    <property type="match status" value="1"/>
</dbReference>
<dbReference type="CDD" id="cd03205">
    <property type="entry name" value="GST_C_6"/>
    <property type="match status" value="1"/>
</dbReference>
<evidence type="ECO:0000259" key="1">
    <source>
        <dbReference type="PROSITE" id="PS50404"/>
    </source>
</evidence>
<dbReference type="Pfam" id="PF13409">
    <property type="entry name" value="GST_N_2"/>
    <property type="match status" value="1"/>
</dbReference>
<dbReference type="SUPFAM" id="SSF52833">
    <property type="entry name" value="Thioredoxin-like"/>
    <property type="match status" value="1"/>
</dbReference>
<accession>A0A495DMS9</accession>
<gene>
    <name evidence="2" type="ORF">C7435_0984</name>
</gene>
<keyword evidence="2" id="KW-0808">Transferase</keyword>
<dbReference type="InterPro" id="IPR036282">
    <property type="entry name" value="Glutathione-S-Trfase_C_sf"/>
</dbReference>
<reference evidence="2 3" key="1">
    <citation type="submission" date="2018-10" db="EMBL/GenBank/DDBJ databases">
        <title>Genomic Encyclopedia of Type Strains, Phase IV (KMG-IV): sequencing the most valuable type-strain genomes for metagenomic binning, comparative biology and taxonomic classification.</title>
        <authorList>
            <person name="Goeker M."/>
        </authorList>
    </citation>
    <scope>NUCLEOTIDE SEQUENCE [LARGE SCALE GENOMIC DNA]</scope>
    <source>
        <strain evidence="2 3">DSM 4734</strain>
    </source>
</reference>
<dbReference type="OrthoDB" id="9795329at2"/>
<feature type="domain" description="GST N-terminal" evidence="1">
    <location>
        <begin position="1"/>
        <end position="80"/>
    </location>
</feature>
<dbReference type="EMBL" id="RBIM01000002">
    <property type="protein sequence ID" value="RKR03036.1"/>
    <property type="molecule type" value="Genomic_DNA"/>
</dbReference>
<evidence type="ECO:0000313" key="2">
    <source>
        <dbReference type="EMBL" id="RKR03036.1"/>
    </source>
</evidence>
<dbReference type="InterPro" id="IPR050983">
    <property type="entry name" value="GST_Omega/HSP26"/>
</dbReference>
<dbReference type="AlphaFoldDB" id="A0A495DMS9"/>
<proteinExistence type="predicted"/>
<dbReference type="Gene3D" id="3.40.30.10">
    <property type="entry name" value="Glutaredoxin"/>
    <property type="match status" value="1"/>
</dbReference>
<dbReference type="Proteomes" id="UP000273675">
    <property type="component" value="Unassembled WGS sequence"/>
</dbReference>
<dbReference type="Gene3D" id="1.20.1050.10">
    <property type="match status" value="1"/>
</dbReference>
<dbReference type="SUPFAM" id="SSF47616">
    <property type="entry name" value="GST C-terminal domain-like"/>
    <property type="match status" value="1"/>
</dbReference>
<organism evidence="2 3">
    <name type="scientific">Maricaulis maris</name>
    <dbReference type="NCBI Taxonomy" id="74318"/>
    <lineage>
        <taxon>Bacteria</taxon>
        <taxon>Pseudomonadati</taxon>
        <taxon>Pseudomonadota</taxon>
        <taxon>Alphaproteobacteria</taxon>
        <taxon>Maricaulales</taxon>
        <taxon>Maricaulaceae</taxon>
        <taxon>Maricaulis</taxon>
    </lineage>
</organism>
<name>A0A495DMS9_9PROT</name>
<dbReference type="PANTHER" id="PTHR43968">
    <property type="match status" value="1"/>
</dbReference>
<dbReference type="InterPro" id="IPR036249">
    <property type="entry name" value="Thioredoxin-like_sf"/>
</dbReference>
<comment type="caution">
    <text evidence="2">The sequence shown here is derived from an EMBL/GenBank/DDBJ whole genome shotgun (WGS) entry which is preliminary data.</text>
</comment>
<dbReference type="PANTHER" id="PTHR43968:SF6">
    <property type="entry name" value="GLUTATHIONE S-TRANSFERASE OMEGA"/>
    <property type="match status" value="1"/>
</dbReference>
<sequence length="196" mass="21997">MKLIISTTSPYSRKCRVMVRELGLDGQVEEIESHPFDDDPELLAANPLGRVPCLVLDDGQAYTESALIADYLCEQAGDPWPRDWNDRRLEALGNGLLDLTVARRVEMVRDEGIQSDYWIGRRERGIMRAIDELEMAVGALDTPLAQGPLTMAVALSYMDFRYPESQWRAGRPHLKSLLEAWEARPSFKATPPPVGA</sequence>
<evidence type="ECO:0000313" key="3">
    <source>
        <dbReference type="Proteomes" id="UP000273675"/>
    </source>
</evidence>
<dbReference type="InterPro" id="IPR004045">
    <property type="entry name" value="Glutathione_S-Trfase_N"/>
</dbReference>
<protein>
    <submittedName>
        <fullName evidence="2">Glutathione S-transferase</fullName>
    </submittedName>
</protein>
<dbReference type="GO" id="GO:0005737">
    <property type="term" value="C:cytoplasm"/>
    <property type="evidence" value="ECO:0007669"/>
    <property type="project" value="TreeGrafter"/>
</dbReference>